<sequence>QSLTSEPDHPTQSQHPEVGQLPGTAGLLGRHTYLPPGQSLTSSPGKPTQSHHPEVGQLPGTPGLSGRHTYLPP</sequence>
<organism evidence="2 3">
    <name type="scientific">Pleurodeles waltl</name>
    <name type="common">Iberian ribbed newt</name>
    <dbReference type="NCBI Taxonomy" id="8319"/>
    <lineage>
        <taxon>Eukaryota</taxon>
        <taxon>Metazoa</taxon>
        <taxon>Chordata</taxon>
        <taxon>Craniata</taxon>
        <taxon>Vertebrata</taxon>
        <taxon>Euteleostomi</taxon>
        <taxon>Amphibia</taxon>
        <taxon>Batrachia</taxon>
        <taxon>Caudata</taxon>
        <taxon>Salamandroidea</taxon>
        <taxon>Salamandridae</taxon>
        <taxon>Pleurodelinae</taxon>
        <taxon>Pleurodeles</taxon>
    </lineage>
</organism>
<evidence type="ECO:0000313" key="2">
    <source>
        <dbReference type="EMBL" id="KAJ1151770.1"/>
    </source>
</evidence>
<proteinExistence type="predicted"/>
<feature type="compositionally biased region" description="Polar residues" evidence="1">
    <location>
        <begin position="1"/>
        <end position="15"/>
    </location>
</feature>
<dbReference type="EMBL" id="JANPWB010000009">
    <property type="protein sequence ID" value="KAJ1151770.1"/>
    <property type="molecule type" value="Genomic_DNA"/>
</dbReference>
<evidence type="ECO:0000313" key="3">
    <source>
        <dbReference type="Proteomes" id="UP001066276"/>
    </source>
</evidence>
<accession>A0AAV7RIL1</accession>
<dbReference type="Proteomes" id="UP001066276">
    <property type="component" value="Chromosome 5"/>
</dbReference>
<feature type="compositionally biased region" description="Polar residues" evidence="1">
    <location>
        <begin position="38"/>
        <end position="50"/>
    </location>
</feature>
<keyword evidence="3" id="KW-1185">Reference proteome</keyword>
<protein>
    <submittedName>
        <fullName evidence="2">Uncharacterized protein</fullName>
    </submittedName>
</protein>
<reference evidence="2" key="1">
    <citation type="journal article" date="2022" name="bioRxiv">
        <title>Sequencing and chromosome-scale assembly of the giantPleurodeles waltlgenome.</title>
        <authorList>
            <person name="Brown T."/>
            <person name="Elewa A."/>
            <person name="Iarovenko S."/>
            <person name="Subramanian E."/>
            <person name="Araus A.J."/>
            <person name="Petzold A."/>
            <person name="Susuki M."/>
            <person name="Suzuki K.-i.T."/>
            <person name="Hayashi T."/>
            <person name="Toyoda A."/>
            <person name="Oliveira C."/>
            <person name="Osipova E."/>
            <person name="Leigh N.D."/>
            <person name="Simon A."/>
            <person name="Yun M.H."/>
        </authorList>
    </citation>
    <scope>NUCLEOTIDE SEQUENCE</scope>
    <source>
        <strain evidence="2">20211129_DDA</strain>
        <tissue evidence="2">Liver</tissue>
    </source>
</reference>
<evidence type="ECO:0000256" key="1">
    <source>
        <dbReference type="SAM" id="MobiDB-lite"/>
    </source>
</evidence>
<feature type="non-terminal residue" evidence="2">
    <location>
        <position position="73"/>
    </location>
</feature>
<name>A0AAV7RIL1_PLEWA</name>
<feature type="non-terminal residue" evidence="2">
    <location>
        <position position="1"/>
    </location>
</feature>
<dbReference type="AlphaFoldDB" id="A0AAV7RIL1"/>
<gene>
    <name evidence="2" type="ORF">NDU88_004550</name>
</gene>
<comment type="caution">
    <text evidence="2">The sequence shown here is derived from an EMBL/GenBank/DDBJ whole genome shotgun (WGS) entry which is preliminary data.</text>
</comment>
<feature type="region of interest" description="Disordered" evidence="1">
    <location>
        <begin position="1"/>
        <end position="73"/>
    </location>
</feature>